<proteinExistence type="predicted"/>
<organism evidence="3 4">
    <name type="scientific">Heracleum sosnowskyi</name>
    <dbReference type="NCBI Taxonomy" id="360622"/>
    <lineage>
        <taxon>Eukaryota</taxon>
        <taxon>Viridiplantae</taxon>
        <taxon>Streptophyta</taxon>
        <taxon>Embryophyta</taxon>
        <taxon>Tracheophyta</taxon>
        <taxon>Spermatophyta</taxon>
        <taxon>Magnoliopsida</taxon>
        <taxon>eudicotyledons</taxon>
        <taxon>Gunneridae</taxon>
        <taxon>Pentapetalae</taxon>
        <taxon>asterids</taxon>
        <taxon>campanulids</taxon>
        <taxon>Apiales</taxon>
        <taxon>Apiaceae</taxon>
        <taxon>Apioideae</taxon>
        <taxon>apioid superclade</taxon>
        <taxon>Tordylieae</taxon>
        <taxon>Tordyliinae</taxon>
        <taxon>Heracleum</taxon>
    </lineage>
</organism>
<feature type="compositionally biased region" description="Basic residues" evidence="2">
    <location>
        <begin position="196"/>
        <end position="209"/>
    </location>
</feature>
<reference evidence="3" key="2">
    <citation type="submission" date="2023-05" db="EMBL/GenBank/DDBJ databases">
        <authorList>
            <person name="Schelkunov M.I."/>
        </authorList>
    </citation>
    <scope>NUCLEOTIDE SEQUENCE</scope>
    <source>
        <strain evidence="3">Hsosn_3</strain>
        <tissue evidence="3">Leaf</tissue>
    </source>
</reference>
<feature type="region of interest" description="Disordered" evidence="2">
    <location>
        <begin position="173"/>
        <end position="221"/>
    </location>
</feature>
<dbReference type="AlphaFoldDB" id="A0AAD8IKW6"/>
<feature type="coiled-coil region" evidence="1">
    <location>
        <begin position="674"/>
        <end position="747"/>
    </location>
</feature>
<evidence type="ECO:0000256" key="2">
    <source>
        <dbReference type="SAM" id="MobiDB-lite"/>
    </source>
</evidence>
<feature type="region of interest" description="Disordered" evidence="2">
    <location>
        <begin position="584"/>
        <end position="611"/>
    </location>
</feature>
<feature type="compositionally biased region" description="Polar residues" evidence="2">
    <location>
        <begin position="389"/>
        <end position="446"/>
    </location>
</feature>
<evidence type="ECO:0000313" key="4">
    <source>
        <dbReference type="Proteomes" id="UP001237642"/>
    </source>
</evidence>
<sequence length="748" mass="85616">MAQMLSLKSDHHWSEACFDQTSQFFKGVLPEDNTFFDSFYSTKKYMEELGLPSEQIDCCLNGCMIYWGEDVNMESCKFCSHARFKSRLNRSKKEKKKIPFKRMIYFPLTPRLQSDFPAYSMLSGWKTAGHLACPHCAYDHDAYNLSHGGKTTWFDNHRKFLPANHLFRRNKSWFTKGKTSMSPKKPSGGASPDANKKKRSHSANKRKRSQSVNVVEGDGFARNSQVTKTSIEKAGYPDQIMNKRKRCWSANVGKEDGFDANSQNTKTPIEKAGYTDQARMRRVMNRTENVPARPGQGVSAPGQGITTLGQSASANSGQRVQVQSGQRIPTGSGQHIPAQSKQHVRAHSEQGTGQSRSRPDKLPIPSQSGLHSPTQSRQRTSQSGQSTPNESRQLTAQSRQHTPEAQSRQLQHTPETQSRQHTIGAQSEPIENTPTPSHPSTLNVSSTTANGYVRWDIGLEQGDGRVRLEVIKGTLEPSNACSKRNRLIMYERLEPTGYNWKCVSKETIDFYFEEFKKYFVWRQSDAVIYKGWLANARRKYSEVVSIARGNWENHNRRDNRIGLDVYLSWVEFWRTEDFKKKSSIQKSNRSSGVDGRPSTHTSGSASHRTVAARVKVQYKRDPTADEVFYLTHTRRVKKKKNPIVEAREIGLDEEDVEGGEDDENFEVVWVDKKSQRIYRVKEAAQNEILRLERELDEKQRLEMEILELKGKLQVMKHLESEDDEALKSKMKELQEELEERNKEMTWKV</sequence>
<accession>A0AAD8IKW6</accession>
<protein>
    <submittedName>
        <fullName evidence="3">Uncharacterized protein</fullName>
    </submittedName>
</protein>
<keyword evidence="4" id="KW-1185">Reference proteome</keyword>
<dbReference type="PANTHER" id="PTHR10775">
    <property type="entry name" value="OS08G0208400 PROTEIN"/>
    <property type="match status" value="1"/>
</dbReference>
<comment type="caution">
    <text evidence="3">The sequence shown here is derived from an EMBL/GenBank/DDBJ whole genome shotgun (WGS) entry which is preliminary data.</text>
</comment>
<keyword evidence="1" id="KW-0175">Coiled coil</keyword>
<dbReference type="InterPro" id="IPR004252">
    <property type="entry name" value="Probable_transposase_24"/>
</dbReference>
<dbReference type="Pfam" id="PF03004">
    <property type="entry name" value="Transposase_24"/>
    <property type="match status" value="1"/>
</dbReference>
<reference evidence="3" key="1">
    <citation type="submission" date="2023-02" db="EMBL/GenBank/DDBJ databases">
        <title>Genome of toxic invasive species Heracleum sosnowskyi carries increased number of genes despite the absence of recent whole-genome duplications.</title>
        <authorList>
            <person name="Schelkunov M."/>
            <person name="Shtratnikova V."/>
            <person name="Makarenko M."/>
            <person name="Klepikova A."/>
            <person name="Omelchenko D."/>
            <person name="Novikova G."/>
            <person name="Obukhova E."/>
            <person name="Bogdanov V."/>
            <person name="Penin A."/>
            <person name="Logacheva M."/>
        </authorList>
    </citation>
    <scope>NUCLEOTIDE SEQUENCE</scope>
    <source>
        <strain evidence="3">Hsosn_3</strain>
        <tissue evidence="3">Leaf</tissue>
    </source>
</reference>
<gene>
    <name evidence="3" type="ORF">POM88_023997</name>
</gene>
<name>A0AAD8IKW6_9APIA</name>
<dbReference type="InterPro" id="IPR004242">
    <property type="entry name" value="Transposase_21"/>
</dbReference>
<feature type="compositionally biased region" description="Polar residues" evidence="2">
    <location>
        <begin position="304"/>
        <end position="341"/>
    </location>
</feature>
<dbReference type="EMBL" id="JAUIZM010000005">
    <property type="protein sequence ID" value="KAK1386262.1"/>
    <property type="molecule type" value="Genomic_DNA"/>
</dbReference>
<feature type="compositionally biased region" description="Polar residues" evidence="2">
    <location>
        <begin position="598"/>
        <end position="607"/>
    </location>
</feature>
<dbReference type="Pfam" id="PF02992">
    <property type="entry name" value="Transposase_21"/>
    <property type="match status" value="1"/>
</dbReference>
<evidence type="ECO:0000313" key="3">
    <source>
        <dbReference type="EMBL" id="KAK1386262.1"/>
    </source>
</evidence>
<feature type="compositionally biased region" description="Low complexity" evidence="2">
    <location>
        <begin position="372"/>
        <end position="388"/>
    </location>
</feature>
<evidence type="ECO:0000256" key="1">
    <source>
        <dbReference type="SAM" id="Coils"/>
    </source>
</evidence>
<dbReference type="PANTHER" id="PTHR10775:SF188">
    <property type="entry name" value="TRANSPOSASE-ASSOCIATED DOMAIN-CONTAINING PROTEIN"/>
    <property type="match status" value="1"/>
</dbReference>
<dbReference type="Proteomes" id="UP001237642">
    <property type="component" value="Unassembled WGS sequence"/>
</dbReference>
<feature type="region of interest" description="Disordered" evidence="2">
    <location>
        <begin position="288"/>
        <end position="446"/>
    </location>
</feature>